<accession>A0A7S4HTJ5</accession>
<gene>
    <name evidence="1" type="ORF">CPOL0286_LOCUS6071</name>
</gene>
<dbReference type="InterPro" id="IPR036213">
    <property type="entry name" value="Calpain_III_sf"/>
</dbReference>
<protein>
    <submittedName>
        <fullName evidence="1">Uncharacterized protein</fullName>
    </submittedName>
</protein>
<dbReference type="EMBL" id="HBKO01013516">
    <property type="protein sequence ID" value="CAE2208863.1"/>
    <property type="molecule type" value="Transcribed_RNA"/>
</dbReference>
<reference evidence="1" key="1">
    <citation type="submission" date="2021-01" db="EMBL/GenBank/DDBJ databases">
        <authorList>
            <person name="Corre E."/>
            <person name="Pelletier E."/>
            <person name="Niang G."/>
            <person name="Scheremetjew M."/>
            <person name="Finn R."/>
            <person name="Kale V."/>
            <person name="Holt S."/>
            <person name="Cochrane G."/>
            <person name="Meng A."/>
            <person name="Brown T."/>
            <person name="Cohen L."/>
        </authorList>
    </citation>
    <scope>NUCLEOTIDE SEQUENCE</scope>
    <source>
        <strain evidence="1">UIO037</strain>
    </source>
</reference>
<evidence type="ECO:0000313" key="1">
    <source>
        <dbReference type="EMBL" id="CAE2208863.1"/>
    </source>
</evidence>
<sequence length="224" mass="24196">MPCTFEPGQQSAFTLVVRSDANDDDGQPAFSFEPVRPRDDWISKSVGGAWADVSGGGGSPGSEGFLTNPAFALHVKTRGRFFVFVDQTGLEGGAPADMAYPEVGVALTLGDGSTTMPAEPHHAPAEARDGVAFECVLEAAGLPYQVLPYLADPAAALANHPRLGYRLSVYSDVAFELADPTDDKCKPDCTYDCKDCPMFDVYERLHRLEKGLDRHMKYLASLQF</sequence>
<dbReference type="Gene3D" id="2.60.120.380">
    <property type="match status" value="1"/>
</dbReference>
<proteinExistence type="predicted"/>
<dbReference type="SUPFAM" id="SSF49758">
    <property type="entry name" value="Calpain large subunit, middle domain (domain III)"/>
    <property type="match status" value="1"/>
</dbReference>
<dbReference type="AlphaFoldDB" id="A0A7S4HTJ5"/>
<name>A0A7S4HTJ5_9EUKA</name>
<organism evidence="1">
    <name type="scientific">Prymnesium polylepis</name>
    <dbReference type="NCBI Taxonomy" id="72548"/>
    <lineage>
        <taxon>Eukaryota</taxon>
        <taxon>Haptista</taxon>
        <taxon>Haptophyta</taxon>
        <taxon>Prymnesiophyceae</taxon>
        <taxon>Prymnesiales</taxon>
        <taxon>Prymnesiaceae</taxon>
        <taxon>Prymnesium</taxon>
    </lineage>
</organism>